<proteinExistence type="predicted"/>
<dbReference type="Proteomes" id="UP000601435">
    <property type="component" value="Unassembled WGS sequence"/>
</dbReference>
<keyword evidence="3" id="KW-1185">Reference proteome</keyword>
<feature type="non-terminal residue" evidence="2">
    <location>
        <position position="1"/>
    </location>
</feature>
<comment type="caution">
    <text evidence="2">The sequence shown here is derived from an EMBL/GenBank/DDBJ whole genome shotgun (WGS) entry which is preliminary data.</text>
</comment>
<accession>A0A812ZN54</accession>
<evidence type="ECO:0000256" key="1">
    <source>
        <dbReference type="SAM" id="MobiDB-lite"/>
    </source>
</evidence>
<dbReference type="AlphaFoldDB" id="A0A812ZN54"/>
<evidence type="ECO:0000313" key="2">
    <source>
        <dbReference type="EMBL" id="CAE7835922.1"/>
    </source>
</evidence>
<name>A0A812ZN54_9DINO</name>
<evidence type="ECO:0000313" key="3">
    <source>
        <dbReference type="Proteomes" id="UP000601435"/>
    </source>
</evidence>
<gene>
    <name evidence="2" type="ORF">SNEC2469_LOCUS25130</name>
</gene>
<reference evidence="2" key="1">
    <citation type="submission" date="2021-02" db="EMBL/GenBank/DDBJ databases">
        <authorList>
            <person name="Dougan E. K."/>
            <person name="Rhodes N."/>
            <person name="Thang M."/>
            <person name="Chan C."/>
        </authorList>
    </citation>
    <scope>NUCLEOTIDE SEQUENCE</scope>
</reference>
<dbReference type="EMBL" id="CAJNJA010049161">
    <property type="protein sequence ID" value="CAE7835922.1"/>
    <property type="molecule type" value="Genomic_DNA"/>
</dbReference>
<sequence length="110" mass="12429">SEISTISSTRRSSVYRWVAVATLPVTPKPGKDGTKSKARRRPPMQLNSRPLPSARVPLPSWRLSPRRLPSRLVLRRKSLRLLENGRLFARRRGCIFNGLYSGATCLFEAV</sequence>
<feature type="region of interest" description="Disordered" evidence="1">
    <location>
        <begin position="24"/>
        <end position="53"/>
    </location>
</feature>
<organism evidence="2 3">
    <name type="scientific">Symbiodinium necroappetens</name>
    <dbReference type="NCBI Taxonomy" id="1628268"/>
    <lineage>
        <taxon>Eukaryota</taxon>
        <taxon>Sar</taxon>
        <taxon>Alveolata</taxon>
        <taxon>Dinophyceae</taxon>
        <taxon>Suessiales</taxon>
        <taxon>Symbiodiniaceae</taxon>
        <taxon>Symbiodinium</taxon>
    </lineage>
</organism>
<protein>
    <submittedName>
        <fullName evidence="2">Uncharacterized protein</fullName>
    </submittedName>
</protein>